<dbReference type="InterPro" id="IPR045339">
    <property type="entry name" value="DUF6534"/>
</dbReference>
<dbReference type="EMBL" id="KV417482">
    <property type="protein sequence ID" value="KZP33578.1"/>
    <property type="molecule type" value="Genomic_DNA"/>
</dbReference>
<feature type="region of interest" description="Disordered" evidence="1">
    <location>
        <begin position="252"/>
        <end position="283"/>
    </location>
</feature>
<evidence type="ECO:0000259" key="3">
    <source>
        <dbReference type="Pfam" id="PF20152"/>
    </source>
</evidence>
<evidence type="ECO:0000313" key="4">
    <source>
        <dbReference type="EMBL" id="KZP33578.1"/>
    </source>
</evidence>
<evidence type="ECO:0000313" key="5">
    <source>
        <dbReference type="Proteomes" id="UP000076532"/>
    </source>
</evidence>
<feature type="domain" description="DUF6534" evidence="3">
    <location>
        <begin position="161"/>
        <end position="248"/>
    </location>
</feature>
<evidence type="ECO:0000256" key="1">
    <source>
        <dbReference type="SAM" id="MobiDB-lite"/>
    </source>
</evidence>
<feature type="transmembrane region" description="Helical" evidence="2">
    <location>
        <begin position="112"/>
        <end position="137"/>
    </location>
</feature>
<feature type="transmembrane region" description="Helical" evidence="2">
    <location>
        <begin position="49"/>
        <end position="66"/>
    </location>
</feature>
<dbReference type="OrthoDB" id="3046149at2759"/>
<organism evidence="4 5">
    <name type="scientific">Athelia psychrophila</name>
    <dbReference type="NCBI Taxonomy" id="1759441"/>
    <lineage>
        <taxon>Eukaryota</taxon>
        <taxon>Fungi</taxon>
        <taxon>Dikarya</taxon>
        <taxon>Basidiomycota</taxon>
        <taxon>Agaricomycotina</taxon>
        <taxon>Agaricomycetes</taxon>
        <taxon>Agaricomycetidae</taxon>
        <taxon>Atheliales</taxon>
        <taxon>Atheliaceae</taxon>
        <taxon>Athelia</taxon>
    </lineage>
</organism>
<dbReference type="PANTHER" id="PTHR40465:SF1">
    <property type="entry name" value="DUF6534 DOMAIN-CONTAINING PROTEIN"/>
    <property type="match status" value="1"/>
</dbReference>
<gene>
    <name evidence="4" type="ORF">FIBSPDRAFT_924547</name>
</gene>
<feature type="compositionally biased region" description="Basic and acidic residues" evidence="1">
    <location>
        <begin position="327"/>
        <end position="338"/>
    </location>
</feature>
<proteinExistence type="predicted"/>
<reference evidence="4 5" key="1">
    <citation type="journal article" date="2016" name="Mol. Biol. Evol.">
        <title>Comparative Genomics of Early-Diverging Mushroom-Forming Fungi Provides Insights into the Origins of Lignocellulose Decay Capabilities.</title>
        <authorList>
            <person name="Nagy L.G."/>
            <person name="Riley R."/>
            <person name="Tritt A."/>
            <person name="Adam C."/>
            <person name="Daum C."/>
            <person name="Floudas D."/>
            <person name="Sun H."/>
            <person name="Yadav J.S."/>
            <person name="Pangilinan J."/>
            <person name="Larsson K.H."/>
            <person name="Matsuura K."/>
            <person name="Barry K."/>
            <person name="Labutti K."/>
            <person name="Kuo R."/>
            <person name="Ohm R.A."/>
            <person name="Bhattacharya S.S."/>
            <person name="Shirouzu T."/>
            <person name="Yoshinaga Y."/>
            <person name="Martin F.M."/>
            <person name="Grigoriev I.V."/>
            <person name="Hibbett D.S."/>
        </authorList>
    </citation>
    <scope>NUCLEOTIDE SEQUENCE [LARGE SCALE GENOMIC DNA]</scope>
    <source>
        <strain evidence="4 5">CBS 109695</strain>
    </source>
</reference>
<feature type="transmembrane region" description="Helical" evidence="2">
    <location>
        <begin position="224"/>
        <end position="244"/>
    </location>
</feature>
<feature type="region of interest" description="Disordered" evidence="1">
    <location>
        <begin position="299"/>
        <end position="338"/>
    </location>
</feature>
<name>A0A166WB72_9AGAM</name>
<dbReference type="AlphaFoldDB" id="A0A166WB72"/>
<protein>
    <recommendedName>
        <fullName evidence="3">DUF6534 domain-containing protein</fullName>
    </recommendedName>
</protein>
<keyword evidence="2" id="KW-0812">Transmembrane</keyword>
<feature type="transmembrane region" description="Helical" evidence="2">
    <location>
        <begin position="78"/>
        <end position="100"/>
    </location>
</feature>
<keyword evidence="5" id="KW-1185">Reference proteome</keyword>
<keyword evidence="2" id="KW-1133">Transmembrane helix</keyword>
<feature type="transmembrane region" description="Helical" evidence="2">
    <location>
        <begin position="20"/>
        <end position="42"/>
    </location>
</feature>
<dbReference type="STRING" id="436010.A0A166WB72"/>
<sequence>MSTTTTPASLQELESTLGVLFIGFLISTVIYGFTFFQTYLYFSRFPNDPFWTKLTAGSLCVYYYLIDQFLSPIGLLDATSTFCAENGLAILITFIVQVFYASRIFQVGGRSWLMLSLICTISLLAFGFGITMTVQIFKQKRLAALATPHMEAVAAVSQGLAALADIIIVVALNYALLPSRNPKMKAPEGYFDNFVVYFINRGVCFTIFQLTYMIVFVSMPSKQIWIPFHLVVSKLYVNTLLATLNSREMAHGRGVNEEDTMNQTSTRRSGGLSMSSGATRSGPVRFNVMDSKMQSIGIDVTTDSSENLGDDSGKEVYGEAESVNNELPRKETLAPEAV</sequence>
<dbReference type="Pfam" id="PF20152">
    <property type="entry name" value="DUF6534"/>
    <property type="match status" value="1"/>
</dbReference>
<evidence type="ECO:0000256" key="2">
    <source>
        <dbReference type="SAM" id="Phobius"/>
    </source>
</evidence>
<accession>A0A166WB72</accession>
<feature type="compositionally biased region" description="Polar residues" evidence="1">
    <location>
        <begin position="261"/>
        <end position="279"/>
    </location>
</feature>
<dbReference type="Proteomes" id="UP000076532">
    <property type="component" value="Unassembled WGS sequence"/>
</dbReference>
<feature type="transmembrane region" description="Helical" evidence="2">
    <location>
        <begin position="157"/>
        <end position="177"/>
    </location>
</feature>
<feature type="transmembrane region" description="Helical" evidence="2">
    <location>
        <begin position="198"/>
        <end position="218"/>
    </location>
</feature>
<dbReference type="PANTHER" id="PTHR40465">
    <property type="entry name" value="CHROMOSOME 1, WHOLE GENOME SHOTGUN SEQUENCE"/>
    <property type="match status" value="1"/>
</dbReference>
<keyword evidence="2" id="KW-0472">Membrane</keyword>